<name>A0AB34IWZ1_PRYPA</name>
<evidence type="ECO:0000313" key="3">
    <source>
        <dbReference type="Proteomes" id="UP001515480"/>
    </source>
</evidence>
<dbReference type="Proteomes" id="UP001515480">
    <property type="component" value="Unassembled WGS sequence"/>
</dbReference>
<gene>
    <name evidence="2" type="ORF">AB1Y20_007388</name>
</gene>
<reference evidence="2 3" key="1">
    <citation type="journal article" date="2024" name="Science">
        <title>Giant polyketide synthase enzymes in the biosynthesis of giant marine polyether toxins.</title>
        <authorList>
            <person name="Fallon T.R."/>
            <person name="Shende V.V."/>
            <person name="Wierzbicki I.H."/>
            <person name="Pendleton A.L."/>
            <person name="Watervoot N.F."/>
            <person name="Auber R.P."/>
            <person name="Gonzalez D.J."/>
            <person name="Wisecaver J.H."/>
            <person name="Moore B.S."/>
        </authorList>
    </citation>
    <scope>NUCLEOTIDE SEQUENCE [LARGE SCALE GENOMIC DNA]</scope>
    <source>
        <strain evidence="2 3">12B1</strain>
    </source>
</reference>
<accession>A0AB34IWZ1</accession>
<feature type="compositionally biased region" description="Basic and acidic residues" evidence="1">
    <location>
        <begin position="430"/>
        <end position="442"/>
    </location>
</feature>
<feature type="region of interest" description="Disordered" evidence="1">
    <location>
        <begin position="282"/>
        <end position="352"/>
    </location>
</feature>
<proteinExistence type="predicted"/>
<feature type="region of interest" description="Disordered" evidence="1">
    <location>
        <begin position="1"/>
        <end position="83"/>
    </location>
</feature>
<sequence>MRNFRQLSRASAPHLRAAARPSIPPPPGLAAMTLVDAAAAQGAGACPEKERRKRNEQADLDSQQETVSAPGSQAGSPATSPLSDASFLQQCGLLNIESHRLLLGEPRWDCQQSRSAEPRGRGDLETVDASVHECSGSQLELGVAEGAEPTESDVSFFDFDVLNADVSLVNDEFASNFEMDGGTDENGSWSVMDGIKLLSEEDLFEKGLSEHLSQDLHLDAVTGDEHSHYAHASSSGDGRMKPHLLELSRFRSNSVISTAFSEGNSSRGSNSPYASPLIKRESAELNVNASPKRHRKSRAIGTASPLTRDPAPMYRRPRKEGERDEPSLSALNCLHLSGDDSPSGSPVNSRKNKLQRCSVCGALGHKSRTCQNAAVRNPSRCREESRSAKQPTQERDRPGGLSSRQSLSPHMGRPLEESSQDASSGMPVEARSDPPHGSRIAEEGAAAGGAWGGGTPADDGRSWMMQQWPPSKRVTPGSCLVEKAHEATRVGVPTSEGVAWPARETPAVENFRLPVRPHTATQSFPGAMMMNHSTVPVAMPTVAMPHTGPRAQLQVEAVQPANAPSRSFHPMAHSAQPLQQQPSLLSSAPSIATPHPTMLSSTPMAVSSGVPLSHTQTLPQARPIHPPHAMGEFSHQVHQSQMMRQPWEQRRATPAHPHVAMPGASASLALPSGGGTQPAAAQMPPSTTYMQMTPPAAQPWQLHQWQLVQHAAHSAQQARAAQMIHHQQAQQQQVHQAQAKWAEVKPQSLHSRAGKPAEGAGGAVLAKAVAGGPAVPQRPMMAAPSGGASPTVLANSIAQASGQLNQRPLATVASGAAPAPAPLHSGNGCASLAAWLLEDVHEGGAGEGPAARSSINCGT</sequence>
<feature type="compositionally biased region" description="Gly residues" evidence="1">
    <location>
        <begin position="446"/>
        <end position="455"/>
    </location>
</feature>
<feature type="compositionally biased region" description="Low complexity" evidence="1">
    <location>
        <begin position="29"/>
        <end position="45"/>
    </location>
</feature>
<evidence type="ECO:0000313" key="2">
    <source>
        <dbReference type="EMBL" id="KAL1507778.1"/>
    </source>
</evidence>
<feature type="compositionally biased region" description="Polar residues" evidence="1">
    <location>
        <begin position="340"/>
        <end position="349"/>
    </location>
</feature>
<feature type="compositionally biased region" description="Polar residues" evidence="1">
    <location>
        <begin position="60"/>
        <end position="83"/>
    </location>
</feature>
<organism evidence="2 3">
    <name type="scientific">Prymnesium parvum</name>
    <name type="common">Toxic golden alga</name>
    <dbReference type="NCBI Taxonomy" id="97485"/>
    <lineage>
        <taxon>Eukaryota</taxon>
        <taxon>Haptista</taxon>
        <taxon>Haptophyta</taxon>
        <taxon>Prymnesiophyceae</taxon>
        <taxon>Prymnesiales</taxon>
        <taxon>Prymnesiaceae</taxon>
        <taxon>Prymnesium</taxon>
    </lineage>
</organism>
<dbReference type="EMBL" id="JBGBPQ010000017">
    <property type="protein sequence ID" value="KAL1507778.1"/>
    <property type="molecule type" value="Genomic_DNA"/>
</dbReference>
<dbReference type="AlphaFoldDB" id="A0AB34IWZ1"/>
<feature type="compositionally biased region" description="Basic and acidic residues" evidence="1">
    <location>
        <begin position="47"/>
        <end position="57"/>
    </location>
</feature>
<feature type="compositionally biased region" description="Basic and acidic residues" evidence="1">
    <location>
        <begin position="380"/>
        <end position="398"/>
    </location>
</feature>
<feature type="region of interest" description="Disordered" evidence="1">
    <location>
        <begin position="369"/>
        <end position="463"/>
    </location>
</feature>
<protein>
    <recommendedName>
        <fullName evidence="4">CCHC-type domain-containing protein</fullName>
    </recommendedName>
</protein>
<evidence type="ECO:0008006" key="4">
    <source>
        <dbReference type="Google" id="ProtNLM"/>
    </source>
</evidence>
<evidence type="ECO:0000256" key="1">
    <source>
        <dbReference type="SAM" id="MobiDB-lite"/>
    </source>
</evidence>
<keyword evidence="3" id="KW-1185">Reference proteome</keyword>
<comment type="caution">
    <text evidence="2">The sequence shown here is derived from an EMBL/GenBank/DDBJ whole genome shotgun (WGS) entry which is preliminary data.</text>
</comment>